<dbReference type="CDD" id="cd02674">
    <property type="entry name" value="Peptidase_C19R"/>
    <property type="match status" value="1"/>
</dbReference>
<organism evidence="13 14">
    <name type="scientific">Oncorhynchus mykiss</name>
    <name type="common">Rainbow trout</name>
    <name type="synonym">Salmo gairdneri</name>
    <dbReference type="NCBI Taxonomy" id="8022"/>
    <lineage>
        <taxon>Eukaryota</taxon>
        <taxon>Metazoa</taxon>
        <taxon>Chordata</taxon>
        <taxon>Craniata</taxon>
        <taxon>Vertebrata</taxon>
        <taxon>Euteleostomi</taxon>
        <taxon>Actinopterygii</taxon>
        <taxon>Neopterygii</taxon>
        <taxon>Teleostei</taxon>
        <taxon>Protacanthopterygii</taxon>
        <taxon>Salmoniformes</taxon>
        <taxon>Salmonidae</taxon>
        <taxon>Salmoninae</taxon>
        <taxon>Oncorhynchus</taxon>
    </lineage>
</organism>
<dbReference type="InterPro" id="IPR018200">
    <property type="entry name" value="USP_CS"/>
</dbReference>
<keyword evidence="6" id="KW-0862">Zinc</keyword>
<keyword evidence="9" id="KW-0472">Membrane</keyword>
<dbReference type="PROSITE" id="PS50865">
    <property type="entry name" value="ZF_MYND_2"/>
    <property type="match status" value="1"/>
</dbReference>
<feature type="region of interest" description="Disordered" evidence="8">
    <location>
        <begin position="276"/>
        <end position="350"/>
    </location>
</feature>
<proteinExistence type="predicted"/>
<feature type="domain" description="USP" evidence="10">
    <location>
        <begin position="390"/>
        <end position="1118"/>
    </location>
</feature>
<dbReference type="Pfam" id="PF00443">
    <property type="entry name" value="UCH"/>
    <property type="match status" value="1"/>
</dbReference>
<evidence type="ECO:0000256" key="6">
    <source>
        <dbReference type="ARBA" id="ARBA00022833"/>
    </source>
</evidence>
<dbReference type="GeneTree" id="ENSGT00940000159085"/>
<dbReference type="PROSITE" id="PS50235">
    <property type="entry name" value="USP_3"/>
    <property type="match status" value="1"/>
</dbReference>
<dbReference type="SUPFAM" id="SSF144232">
    <property type="entry name" value="HIT/MYND zinc finger-like"/>
    <property type="match status" value="1"/>
</dbReference>
<dbReference type="Gene3D" id="3.90.70.10">
    <property type="entry name" value="Cysteine proteinases"/>
    <property type="match status" value="2"/>
</dbReference>
<accession>A0A8C7U5K2</accession>
<dbReference type="Pfam" id="PF01753">
    <property type="entry name" value="zf-MYND"/>
    <property type="match status" value="1"/>
</dbReference>
<keyword evidence="4 7" id="KW-0863">Zinc-finger</keyword>
<dbReference type="EC" id="3.4.19.12" evidence="2"/>
<comment type="catalytic activity">
    <reaction evidence="1">
        <text>Thiol-dependent hydrolysis of ester, thioester, amide, peptide and isopeptide bonds formed by the C-terminal Gly of ubiquitin (a 76-residue protein attached to proteins as an intracellular targeting signal).</text>
        <dbReference type="EC" id="3.4.19.12"/>
    </reaction>
</comment>
<dbReference type="PANTHER" id="PTHR21646">
    <property type="entry name" value="UBIQUITIN CARBOXYL-TERMINAL HYDROLASE"/>
    <property type="match status" value="1"/>
</dbReference>
<dbReference type="PROSITE" id="PS00972">
    <property type="entry name" value="USP_1"/>
    <property type="match status" value="1"/>
</dbReference>
<feature type="transmembrane region" description="Helical" evidence="9">
    <location>
        <begin position="1197"/>
        <end position="1217"/>
    </location>
</feature>
<dbReference type="InterPro" id="IPR001394">
    <property type="entry name" value="Peptidase_C19_UCH"/>
</dbReference>
<dbReference type="InterPro" id="IPR050185">
    <property type="entry name" value="Ub_carboxyl-term_hydrolase"/>
</dbReference>
<dbReference type="InterPro" id="IPR038765">
    <property type="entry name" value="Papain-like_cys_pep_sf"/>
</dbReference>
<dbReference type="GO" id="GO:0008270">
    <property type="term" value="F:zinc ion binding"/>
    <property type="evidence" value="ECO:0007669"/>
    <property type="project" value="UniProtKB-KW"/>
</dbReference>
<dbReference type="GO" id="GO:0016579">
    <property type="term" value="P:protein deubiquitination"/>
    <property type="evidence" value="ECO:0007669"/>
    <property type="project" value="InterPro"/>
</dbReference>
<dbReference type="InterPro" id="IPR007052">
    <property type="entry name" value="CS_dom"/>
</dbReference>
<dbReference type="Proteomes" id="UP000694395">
    <property type="component" value="Chromosome 16"/>
</dbReference>
<evidence type="ECO:0000256" key="2">
    <source>
        <dbReference type="ARBA" id="ARBA00012759"/>
    </source>
</evidence>
<feature type="domain" description="CS" evidence="12">
    <location>
        <begin position="174"/>
        <end position="276"/>
    </location>
</feature>
<feature type="region of interest" description="Disordered" evidence="8">
    <location>
        <begin position="774"/>
        <end position="869"/>
    </location>
</feature>
<dbReference type="GO" id="GO:0004843">
    <property type="term" value="F:cysteine-type deubiquitinase activity"/>
    <property type="evidence" value="ECO:0007669"/>
    <property type="project" value="UniProtKB-EC"/>
</dbReference>
<sequence length="1222" mass="136777">SLMWDCHLHGEIEGSCSKVQYKEKSGFLLLVMHKKIPFHSWPSLMVSLQTSAPPAQCEQRRGKAERGVKRIMNYKPADRLESVVKAGGEGQTKPVSVSKGDLPQEPSAKRPVHPPKVSTDPTSEMPRDTHSKSTANGKPHSPTGRDLQTSTAGDNRAELLGNGHEAVPEPMVNLKLLKNDSYEKGTDLMVVNVYMKGIVRETARVIFREQDFTLLFQTSDANFLRLHADCGANTVFKWQVKLRNLIQPEQSTYAFTPSRLDITLKKRHSQRWGGLEAPATQGAVGGAKVAVPSAPSSQASQPGSSKHSLSAKEEPPWVGEGKPKPSRTVDGCLDSVSSRTVSDHVPIKQEPASKPTCMVQPMTHAPPADSQRSVEEEEEEEEKVCLPGFTGLVNLGNTCFMNSVIQSLSNTRELRDYFHDRAFENEINCDNPLGTGGRLAIGFAVLLRALWKGTHHAFQPSKLKAIVASKASQFTGYAQHDAQEFMAFLLDGLHEDLNRIQNKPYTETVDSDGRLDEVVADEAWQRHKMRNDSFIVDLFQGQYKSKLVCPVCSKVSITFDPFLYLPVPLPQKQKVLTVFYFAKEPHKKPMKFLVSVSKENSSTAEVLESISRSVRIKAENLRLAEVVKSRFHRIFLPSNSLDTVSSSDMLFCFEVLSKELAKERVVVLRVQQRPQVPSIPISKCAACLKPPLSDEEKLKRCTRCYRVGYCNQVCQKKHWSSHKVLCGPNIENVGLPFLVSVPESRLTYARLSQLLEGYSRYSVNVFQPPFQSGRTSPEVTQCLADLPPPAETPESVGPGDKARGGGAGDSEQEGSSLVPESPLETAQASAHPAGDPDALSTHTTDSGFIEASSDSQGEKETSCEKAVRPEAAVTGYQQPSESASSHTSQFYITILHSNSKEQTLEEKGQEAVLDLPEDSSLELVWKNNERLKEYVLVRSKELEFEEDPGSVNETARAGHFTLEQCLNLFTRPEVLAPEEAWYCPKCQQHREASKQLLLWRLPNVLIIQLKRFSFRSFIWRDKINDMVDFPVRNLDLSKFCIGQKDDMQQPPIYDLYAVINHYGGMIGGHYTAYARLPSAQNSQRSDVGWRLFDDSTVTMVEESQVVTRYAYVLFYRRRNSPVERPPRLLGAEFPPSQASLIWQELEQEEEGVEEGPRGLFRPRLGRRRAARREEGVEGQVWRLLRQRIPHYSDDDCVLYFVLGTLAALLALLVNLLYRANWG</sequence>
<dbReference type="CDD" id="cd06466">
    <property type="entry name" value="p23_CS_SGT1_like"/>
    <property type="match status" value="1"/>
</dbReference>
<evidence type="ECO:0000259" key="11">
    <source>
        <dbReference type="PROSITE" id="PS50865"/>
    </source>
</evidence>
<feature type="compositionally biased region" description="Low complexity" evidence="8">
    <location>
        <begin position="286"/>
        <end position="306"/>
    </location>
</feature>
<keyword evidence="5" id="KW-0378">Hydrolase</keyword>
<dbReference type="PROSITE" id="PS01360">
    <property type="entry name" value="ZF_MYND_1"/>
    <property type="match status" value="1"/>
</dbReference>
<reference evidence="13" key="3">
    <citation type="submission" date="2025-09" db="UniProtKB">
        <authorList>
            <consortium name="Ensembl"/>
        </authorList>
    </citation>
    <scope>IDENTIFICATION</scope>
</reference>
<dbReference type="InterPro" id="IPR028889">
    <property type="entry name" value="USP"/>
</dbReference>
<feature type="region of interest" description="Disordered" evidence="8">
    <location>
        <begin position="85"/>
        <end position="151"/>
    </location>
</feature>
<dbReference type="InterPro" id="IPR002893">
    <property type="entry name" value="Znf_MYND"/>
</dbReference>
<evidence type="ECO:0000259" key="12">
    <source>
        <dbReference type="PROSITE" id="PS51203"/>
    </source>
</evidence>
<dbReference type="PROSITE" id="PS00973">
    <property type="entry name" value="USP_2"/>
    <property type="match status" value="1"/>
</dbReference>
<evidence type="ECO:0000256" key="7">
    <source>
        <dbReference type="PROSITE-ProRule" id="PRU00134"/>
    </source>
</evidence>
<name>A0A8C7U5K2_ONCMY</name>
<dbReference type="InterPro" id="IPR008978">
    <property type="entry name" value="HSP20-like_chaperone"/>
</dbReference>
<keyword evidence="9" id="KW-0812">Transmembrane</keyword>
<keyword evidence="14" id="KW-1185">Reference proteome</keyword>
<dbReference type="SUPFAM" id="SSF49764">
    <property type="entry name" value="HSP20-like chaperones"/>
    <property type="match status" value="1"/>
</dbReference>
<protein>
    <recommendedName>
        <fullName evidence="2">ubiquitinyl hydrolase 1</fullName>
        <ecNumber evidence="2">3.4.19.12</ecNumber>
    </recommendedName>
</protein>
<evidence type="ECO:0000256" key="5">
    <source>
        <dbReference type="ARBA" id="ARBA00022801"/>
    </source>
</evidence>
<evidence type="ECO:0000256" key="1">
    <source>
        <dbReference type="ARBA" id="ARBA00000707"/>
    </source>
</evidence>
<keyword evidence="9" id="KW-1133">Transmembrane helix</keyword>
<keyword evidence="3" id="KW-0479">Metal-binding</keyword>
<dbReference type="Gene3D" id="2.60.40.790">
    <property type="match status" value="1"/>
</dbReference>
<reference evidence="13" key="1">
    <citation type="submission" date="2020-07" db="EMBL/GenBank/DDBJ databases">
        <title>A long reads based de novo assembly of the rainbow trout Arlee double haploid line genome.</title>
        <authorList>
            <person name="Gao G."/>
            <person name="Palti Y."/>
        </authorList>
    </citation>
    <scope>NUCLEOTIDE SEQUENCE [LARGE SCALE GENOMIC DNA]</scope>
</reference>
<evidence type="ECO:0000256" key="4">
    <source>
        <dbReference type="ARBA" id="ARBA00022771"/>
    </source>
</evidence>
<reference evidence="13" key="2">
    <citation type="submission" date="2025-08" db="UniProtKB">
        <authorList>
            <consortium name="Ensembl"/>
        </authorList>
    </citation>
    <scope>IDENTIFICATION</scope>
</reference>
<dbReference type="Gene3D" id="6.10.140.2220">
    <property type="match status" value="1"/>
</dbReference>
<dbReference type="FunFam" id="3.90.70.10:FF:000020">
    <property type="entry name" value="ubiquitin carboxyl-terminal hydrolase 19 isoform X4"/>
    <property type="match status" value="1"/>
</dbReference>
<dbReference type="SUPFAM" id="SSF54001">
    <property type="entry name" value="Cysteine proteinases"/>
    <property type="match status" value="1"/>
</dbReference>
<dbReference type="AlphaFoldDB" id="A0A8C7U5K2"/>
<evidence type="ECO:0000313" key="14">
    <source>
        <dbReference type="Proteomes" id="UP000694395"/>
    </source>
</evidence>
<dbReference type="Pfam" id="PF16602">
    <property type="entry name" value="USP19_linker"/>
    <property type="match status" value="1"/>
</dbReference>
<feature type="compositionally biased region" description="Basic and acidic residues" evidence="8">
    <location>
        <begin position="856"/>
        <end position="868"/>
    </location>
</feature>
<evidence type="ECO:0000256" key="9">
    <source>
        <dbReference type="SAM" id="Phobius"/>
    </source>
</evidence>
<dbReference type="PROSITE" id="PS51203">
    <property type="entry name" value="CS"/>
    <property type="match status" value="1"/>
</dbReference>
<dbReference type="FunFam" id="3.90.70.10:FF:000012">
    <property type="entry name" value="ubiquitin carboxyl-terminal hydrolase 19 isoform X2"/>
    <property type="match status" value="1"/>
</dbReference>
<evidence type="ECO:0000256" key="8">
    <source>
        <dbReference type="SAM" id="MobiDB-lite"/>
    </source>
</evidence>
<dbReference type="Ensembl" id="ENSOMYT00000099896.2">
    <property type="protein sequence ID" value="ENSOMYP00000091808.2"/>
    <property type="gene ID" value="ENSOMYG00000041899.2"/>
</dbReference>
<evidence type="ECO:0000313" key="13">
    <source>
        <dbReference type="Ensembl" id="ENSOMYP00000091808.2"/>
    </source>
</evidence>
<evidence type="ECO:0000256" key="3">
    <source>
        <dbReference type="ARBA" id="ARBA00022723"/>
    </source>
</evidence>
<feature type="domain" description="MYND-type" evidence="11">
    <location>
        <begin position="684"/>
        <end position="726"/>
    </location>
</feature>
<evidence type="ECO:0000259" key="10">
    <source>
        <dbReference type="PROSITE" id="PS50235"/>
    </source>
</evidence>
<dbReference type="PANTHER" id="PTHR21646:SF74">
    <property type="entry name" value="UBIQUITIN CARBOXYL-TERMINAL HYDROLASE 19"/>
    <property type="match status" value="1"/>
</dbReference>